<accession>A0A1G6KQP0</accession>
<evidence type="ECO:0000313" key="2">
    <source>
        <dbReference type="Proteomes" id="UP000199467"/>
    </source>
</evidence>
<gene>
    <name evidence="1" type="ORF">SAMN05216576_102171</name>
</gene>
<dbReference type="Pfam" id="PF11739">
    <property type="entry name" value="YdbH-like"/>
    <property type="match status" value="1"/>
</dbReference>
<dbReference type="EMBL" id="FMZQ01000002">
    <property type="protein sequence ID" value="SDC33409.1"/>
    <property type="molecule type" value="Genomic_DNA"/>
</dbReference>
<keyword evidence="2" id="KW-1185">Reference proteome</keyword>
<sequence>MSRRRFWLSTCVAILALLSLLACYVGYRVQQLLEEQHIELDWQRLSLSWRGLQFQDASLVQRRDGELLVQSGQLQLYWLASEAPRYRLVAQDLRLSWQPAQGESESPSDNDLSRLLQPLSNTLPWLPRHIELRNAQAQLPCASGRCILQGDVDLRLLDDTLQLHTLLLRAAHRAKLQAQLQGLGRELNSPRQLQLNLHLDDQPQIALHSDLQAQADALQWSGELEVTALQDMAWLAEWLSEWTLLDADALPATPRQAGMNAQWQLQVPQVPPTFSELMATSGWLRVDAQLPQPWPLPGVGLVSGELALDLSNTLGRWQARRLNAQLQLDTQDAPWLASLPSGLRPQQLQLHLAPLEGDADEALALLLNVSGHGPLELQADAELALHQSSDWALDVRHLQVEARSKRMDLADSRLDALHLSLGLKGNVTQQQLRLSLADSSRLDVQRLRLRLRGAELDLQQAQATLAGITLSGPPSTPTLSGPLGLRIQRLHHPQLQAQGWQWQGRVNADAGSQTLDGALLADSGLSMALRLNNTANALNLTATLDELFLRAGNPLAQTLADWPPLLALDNGRVQAEADLQLPSDKPLQLKASLTGKGLAGIYDRSTLSGLDAELQLQLNGDRLRLDLPQLSAKQLDPGIELGPLRLQASYQASLQRPLAGSLTHQRAELGILGGSLSLAPATWALEQPSQLLPLRLSGLDLQELFRVYPAEGLAGSGLIDGTLPLRLADAISIEQGLIEARPPGGQLSFHSPRIRAMGQANPGMKLVTDALEDFHYDLLSSSVDYDQSGTLRLGMRLHGQNPAIEKGRPIHFNINLEEDIPALLASLQLTDKVSGIIQQRIQQWMRQRVPQEPKE</sequence>
<dbReference type="PROSITE" id="PS51257">
    <property type="entry name" value="PROKAR_LIPOPROTEIN"/>
    <property type="match status" value="1"/>
</dbReference>
<protein>
    <submittedName>
        <fullName evidence="1">Dicarboxylate transport</fullName>
    </submittedName>
</protein>
<name>A0A1G6KQP0_9GAMM</name>
<dbReference type="AlphaFoldDB" id="A0A1G6KQP0"/>
<proteinExistence type="predicted"/>
<reference evidence="2" key="1">
    <citation type="submission" date="2016-10" db="EMBL/GenBank/DDBJ databases">
        <authorList>
            <person name="Varghese N."/>
            <person name="Submissions S."/>
        </authorList>
    </citation>
    <scope>NUCLEOTIDE SEQUENCE [LARGE SCALE GENOMIC DNA]</scope>
    <source>
        <strain evidence="2">DSM 26382</strain>
    </source>
</reference>
<organism evidence="1 2">
    <name type="scientific">Ectopseudomonas chengduensis</name>
    <dbReference type="NCBI Taxonomy" id="489632"/>
    <lineage>
        <taxon>Bacteria</taxon>
        <taxon>Pseudomonadati</taxon>
        <taxon>Pseudomonadota</taxon>
        <taxon>Gammaproteobacteria</taxon>
        <taxon>Pseudomonadales</taxon>
        <taxon>Pseudomonadaceae</taxon>
        <taxon>Ectopseudomonas</taxon>
    </lineage>
</organism>
<evidence type="ECO:0000313" key="1">
    <source>
        <dbReference type="EMBL" id="SDC33409.1"/>
    </source>
</evidence>
<dbReference type="InterPro" id="IPR021730">
    <property type="entry name" value="YdbH"/>
</dbReference>
<dbReference type="RefSeq" id="WP_090336196.1">
    <property type="nucleotide sequence ID" value="NZ_FMZQ01000002.1"/>
</dbReference>
<dbReference type="Proteomes" id="UP000199467">
    <property type="component" value="Unassembled WGS sequence"/>
</dbReference>